<keyword evidence="3" id="KW-1185">Reference proteome</keyword>
<evidence type="ECO:0000313" key="3">
    <source>
        <dbReference type="Proteomes" id="UP000094385"/>
    </source>
</evidence>
<evidence type="ECO:0000256" key="1">
    <source>
        <dbReference type="SAM" id="MobiDB-lite"/>
    </source>
</evidence>
<organism evidence="2 3">
    <name type="scientific">Lipomyces starkeyi NRRL Y-11557</name>
    <dbReference type="NCBI Taxonomy" id="675824"/>
    <lineage>
        <taxon>Eukaryota</taxon>
        <taxon>Fungi</taxon>
        <taxon>Dikarya</taxon>
        <taxon>Ascomycota</taxon>
        <taxon>Saccharomycotina</taxon>
        <taxon>Lipomycetes</taxon>
        <taxon>Lipomycetales</taxon>
        <taxon>Lipomycetaceae</taxon>
        <taxon>Lipomyces</taxon>
    </lineage>
</organism>
<protein>
    <submittedName>
        <fullName evidence="2">Uncharacterized protein</fullName>
    </submittedName>
</protein>
<proteinExistence type="predicted"/>
<evidence type="ECO:0000313" key="2">
    <source>
        <dbReference type="EMBL" id="ODQ72997.1"/>
    </source>
</evidence>
<reference evidence="2 3" key="1">
    <citation type="journal article" date="2016" name="Proc. Natl. Acad. Sci. U.S.A.">
        <title>Comparative genomics of biotechnologically important yeasts.</title>
        <authorList>
            <person name="Riley R."/>
            <person name="Haridas S."/>
            <person name="Wolfe K.H."/>
            <person name="Lopes M.R."/>
            <person name="Hittinger C.T."/>
            <person name="Goeker M."/>
            <person name="Salamov A.A."/>
            <person name="Wisecaver J.H."/>
            <person name="Long T.M."/>
            <person name="Calvey C.H."/>
            <person name="Aerts A.L."/>
            <person name="Barry K.W."/>
            <person name="Choi C."/>
            <person name="Clum A."/>
            <person name="Coughlan A.Y."/>
            <person name="Deshpande S."/>
            <person name="Douglass A.P."/>
            <person name="Hanson S.J."/>
            <person name="Klenk H.-P."/>
            <person name="LaButti K.M."/>
            <person name="Lapidus A."/>
            <person name="Lindquist E.A."/>
            <person name="Lipzen A.M."/>
            <person name="Meier-Kolthoff J.P."/>
            <person name="Ohm R.A."/>
            <person name="Otillar R.P."/>
            <person name="Pangilinan J.L."/>
            <person name="Peng Y."/>
            <person name="Rokas A."/>
            <person name="Rosa C.A."/>
            <person name="Scheuner C."/>
            <person name="Sibirny A.A."/>
            <person name="Slot J.C."/>
            <person name="Stielow J.B."/>
            <person name="Sun H."/>
            <person name="Kurtzman C.P."/>
            <person name="Blackwell M."/>
            <person name="Grigoriev I.V."/>
            <person name="Jeffries T.W."/>
        </authorList>
    </citation>
    <scope>NUCLEOTIDE SEQUENCE [LARGE SCALE GENOMIC DNA]</scope>
    <source>
        <strain evidence="2 3">NRRL Y-11557</strain>
    </source>
</reference>
<gene>
    <name evidence="2" type="ORF">LIPSTDRAFT_71282</name>
</gene>
<sequence>MKSLAGSGIILFLGGTLRYHGWAVMQHLGRRRRPDNPPRRTSLQSQITLAWPEQDDIGDSPMFSMSRTSRKGRSNLLPVYC</sequence>
<feature type="region of interest" description="Disordered" evidence="1">
    <location>
        <begin position="54"/>
        <end position="81"/>
    </location>
</feature>
<accession>A0A1E3Q7P5</accession>
<dbReference type="AlphaFoldDB" id="A0A1E3Q7P5"/>
<dbReference type="EMBL" id="KV454294">
    <property type="protein sequence ID" value="ODQ72997.1"/>
    <property type="molecule type" value="Genomic_DNA"/>
</dbReference>
<name>A0A1E3Q7P5_LIPST</name>
<dbReference type="Proteomes" id="UP000094385">
    <property type="component" value="Unassembled WGS sequence"/>
</dbReference>